<proteinExistence type="predicted"/>
<reference evidence="4 5" key="1">
    <citation type="submission" date="2019-05" db="EMBL/GenBank/DDBJ databases">
        <title>Genome of Alcanivorax gelatiniphagus, an oil degrading marine bacteria.</title>
        <authorList>
            <person name="Kwon K.K."/>
        </authorList>
    </citation>
    <scope>NUCLEOTIDE SEQUENCE [LARGE SCALE GENOMIC DNA]</scope>
    <source>
        <strain evidence="4 5">MEBiC 08158</strain>
    </source>
</reference>
<keyword evidence="5" id="KW-1185">Reference proteome</keyword>
<accession>A0ABY2XMY9</accession>
<keyword evidence="2" id="KW-0732">Signal</keyword>
<organism evidence="4 5">
    <name type="scientific">Alloalcanivorax gelatiniphagus</name>
    <dbReference type="NCBI Taxonomy" id="1194167"/>
    <lineage>
        <taxon>Bacteria</taxon>
        <taxon>Pseudomonadati</taxon>
        <taxon>Pseudomonadota</taxon>
        <taxon>Gammaproteobacteria</taxon>
        <taxon>Oceanospirillales</taxon>
        <taxon>Alcanivoracaceae</taxon>
        <taxon>Alloalcanivorax</taxon>
    </lineage>
</organism>
<evidence type="ECO:0000313" key="5">
    <source>
        <dbReference type="Proteomes" id="UP000739180"/>
    </source>
</evidence>
<evidence type="ECO:0000256" key="2">
    <source>
        <dbReference type="SAM" id="SignalP"/>
    </source>
</evidence>
<feature type="region of interest" description="Disordered" evidence="1">
    <location>
        <begin position="21"/>
        <end position="61"/>
    </location>
</feature>
<comment type="caution">
    <text evidence="4">The sequence shown here is derived from an EMBL/GenBank/DDBJ whole genome shotgun (WGS) entry which is preliminary data.</text>
</comment>
<sequence length="139" mass="15249">MKKPALSLSALLLAAGLSGTVAAQQPPQSQQQGATGQPPTAETPRPAQPALGESSDISDDEVARFADAQQKVEEIKGQYRVKVQENTEQPQQAMEVQREAQQKMVQAVKDTGLEVRKYNQIAQLAQYDAGLRERIEKHR</sequence>
<evidence type="ECO:0000256" key="1">
    <source>
        <dbReference type="SAM" id="MobiDB-lite"/>
    </source>
</evidence>
<evidence type="ECO:0000313" key="4">
    <source>
        <dbReference type="EMBL" id="TMW12776.1"/>
    </source>
</evidence>
<dbReference type="InterPro" id="IPR025433">
    <property type="entry name" value="DUF4168"/>
</dbReference>
<feature type="compositionally biased region" description="Low complexity" evidence="1">
    <location>
        <begin position="21"/>
        <end position="40"/>
    </location>
</feature>
<evidence type="ECO:0000259" key="3">
    <source>
        <dbReference type="Pfam" id="PF13767"/>
    </source>
</evidence>
<gene>
    <name evidence="4" type="ORF">FGS76_09850</name>
</gene>
<feature type="signal peptide" evidence="2">
    <location>
        <begin position="1"/>
        <end position="23"/>
    </location>
</feature>
<dbReference type="Pfam" id="PF13767">
    <property type="entry name" value="DUF4168"/>
    <property type="match status" value="1"/>
</dbReference>
<dbReference type="EMBL" id="VCQT01000030">
    <property type="protein sequence ID" value="TMW12776.1"/>
    <property type="molecule type" value="Genomic_DNA"/>
</dbReference>
<feature type="domain" description="DUF4168" evidence="3">
    <location>
        <begin position="58"/>
        <end position="135"/>
    </location>
</feature>
<feature type="chain" id="PRO_5045306146" evidence="2">
    <location>
        <begin position="24"/>
        <end position="139"/>
    </location>
</feature>
<name>A0ABY2XMY9_9GAMM</name>
<dbReference type="Proteomes" id="UP000739180">
    <property type="component" value="Unassembled WGS sequence"/>
</dbReference>
<dbReference type="RefSeq" id="WP_138772465.1">
    <property type="nucleotide sequence ID" value="NZ_JBHSSX010000050.1"/>
</dbReference>
<protein>
    <submittedName>
        <fullName evidence="4">DUF4168 domain-containing protein</fullName>
    </submittedName>
</protein>